<dbReference type="Pfam" id="PF02566">
    <property type="entry name" value="OsmC"/>
    <property type="match status" value="1"/>
</dbReference>
<dbReference type="InterPro" id="IPR015946">
    <property type="entry name" value="KH_dom-like_a/b"/>
</dbReference>
<dbReference type="InterPro" id="IPR036102">
    <property type="entry name" value="OsmC/Ohrsf"/>
</dbReference>
<proteinExistence type="predicted"/>
<evidence type="ECO:0000313" key="1">
    <source>
        <dbReference type="EMBL" id="HFC92889.1"/>
    </source>
</evidence>
<sequence length="131" mass="15150">MIVQVVGQTEIRLSRFDLDDLKIVLENKMMRLSALAMFVASLGRCTFAVLDHYALRMDVEIENIVTKMTWEFSNDPTKFKVINMDIYWPELPEKRLKSVQRASHKCTIHTTISDCVEINTRVFNHAEDDAG</sequence>
<protein>
    <submittedName>
        <fullName evidence="1">OsmC family peroxiredoxin</fullName>
    </submittedName>
</protein>
<dbReference type="EMBL" id="DRMS01000327">
    <property type="protein sequence ID" value="HFC92889.1"/>
    <property type="molecule type" value="Genomic_DNA"/>
</dbReference>
<organism evidence="1">
    <name type="scientific">Leucothrix mucor</name>
    <dbReference type="NCBI Taxonomy" id="45248"/>
    <lineage>
        <taxon>Bacteria</taxon>
        <taxon>Pseudomonadati</taxon>
        <taxon>Pseudomonadota</taxon>
        <taxon>Gammaproteobacteria</taxon>
        <taxon>Thiotrichales</taxon>
        <taxon>Thiotrichaceae</taxon>
        <taxon>Leucothrix</taxon>
    </lineage>
</organism>
<dbReference type="Proteomes" id="UP000885750">
    <property type="component" value="Unassembled WGS sequence"/>
</dbReference>
<dbReference type="AlphaFoldDB" id="A0A7V2T3Q1"/>
<gene>
    <name evidence="1" type="ORF">ENJ51_08775</name>
</gene>
<name>A0A7V2T3Q1_LEUMU</name>
<dbReference type="SUPFAM" id="SSF82784">
    <property type="entry name" value="OsmC-like"/>
    <property type="match status" value="1"/>
</dbReference>
<accession>A0A7V2T3Q1</accession>
<dbReference type="InterPro" id="IPR003718">
    <property type="entry name" value="OsmC/Ohr_fam"/>
</dbReference>
<dbReference type="Gene3D" id="3.30.300.20">
    <property type="match status" value="1"/>
</dbReference>
<comment type="caution">
    <text evidence="1">The sequence shown here is derived from an EMBL/GenBank/DDBJ whole genome shotgun (WGS) entry which is preliminary data.</text>
</comment>
<reference evidence="1" key="1">
    <citation type="journal article" date="2020" name="mSystems">
        <title>Genome- and Community-Level Interaction Insights into Carbon Utilization and Element Cycling Functions of Hydrothermarchaeota in Hydrothermal Sediment.</title>
        <authorList>
            <person name="Zhou Z."/>
            <person name="Liu Y."/>
            <person name="Xu W."/>
            <person name="Pan J."/>
            <person name="Luo Z.H."/>
            <person name="Li M."/>
        </authorList>
    </citation>
    <scope>NUCLEOTIDE SEQUENCE [LARGE SCALE GENOMIC DNA]</scope>
    <source>
        <strain evidence="1">HyVt-493</strain>
    </source>
</reference>